<comment type="similarity">
    <text evidence="1">Belongs to the ATG10 family.</text>
</comment>
<dbReference type="GO" id="GO:0015031">
    <property type="term" value="P:protein transport"/>
    <property type="evidence" value="ECO:0007669"/>
    <property type="project" value="UniProtKB-KW"/>
</dbReference>
<reference evidence="8 9" key="1">
    <citation type="submission" date="2019-02" db="EMBL/GenBank/DDBJ databases">
        <title>Genome sequencing of the rare red list fungi Phlebia centrifuga.</title>
        <authorList>
            <person name="Buettner E."/>
            <person name="Kellner H."/>
        </authorList>
    </citation>
    <scope>NUCLEOTIDE SEQUENCE [LARGE SCALE GENOMIC DNA]</scope>
    <source>
        <strain evidence="8 9">DSM 108282</strain>
    </source>
</reference>
<gene>
    <name evidence="8" type="ORF">EW026_g2112</name>
</gene>
<dbReference type="PANTHER" id="PTHR14957:SF1">
    <property type="entry name" value="UBIQUITIN-LIKE-CONJUGATING ENZYME ATG10"/>
    <property type="match status" value="1"/>
</dbReference>
<dbReference type="Proteomes" id="UP000309038">
    <property type="component" value="Unassembled WGS sequence"/>
</dbReference>
<protein>
    <recommendedName>
        <fullName evidence="2">Ubiquitin-like-conjugating enzyme ATG10</fullName>
    </recommendedName>
    <alternativeName>
        <fullName evidence="7">Autophagy-related protein 10</fullName>
    </alternativeName>
</protein>
<accession>A0A4S4KP99</accession>
<dbReference type="GO" id="GO:0000422">
    <property type="term" value="P:autophagy of mitochondrion"/>
    <property type="evidence" value="ECO:0007669"/>
    <property type="project" value="TreeGrafter"/>
</dbReference>
<evidence type="ECO:0000256" key="2">
    <source>
        <dbReference type="ARBA" id="ARBA00021099"/>
    </source>
</evidence>
<dbReference type="Gene3D" id="3.30.1460.50">
    <property type="match status" value="1"/>
</dbReference>
<dbReference type="GO" id="GO:0005829">
    <property type="term" value="C:cytosol"/>
    <property type="evidence" value="ECO:0007669"/>
    <property type="project" value="TreeGrafter"/>
</dbReference>
<dbReference type="GO" id="GO:0032446">
    <property type="term" value="P:protein modification by small protein conjugation"/>
    <property type="evidence" value="ECO:0007669"/>
    <property type="project" value="TreeGrafter"/>
</dbReference>
<evidence type="ECO:0000256" key="1">
    <source>
        <dbReference type="ARBA" id="ARBA00005696"/>
    </source>
</evidence>
<dbReference type="GO" id="GO:0000045">
    <property type="term" value="P:autophagosome assembly"/>
    <property type="evidence" value="ECO:0007669"/>
    <property type="project" value="TreeGrafter"/>
</dbReference>
<evidence type="ECO:0000313" key="8">
    <source>
        <dbReference type="EMBL" id="THH00406.1"/>
    </source>
</evidence>
<dbReference type="Pfam" id="PF03987">
    <property type="entry name" value="Autophagy_act_C"/>
    <property type="match status" value="1"/>
</dbReference>
<keyword evidence="5" id="KW-0813">Transport</keyword>
<dbReference type="InterPro" id="IPR007135">
    <property type="entry name" value="Atg3/Atg10"/>
</dbReference>
<evidence type="ECO:0000256" key="6">
    <source>
        <dbReference type="ARBA" id="ARBA00023006"/>
    </source>
</evidence>
<evidence type="ECO:0000256" key="5">
    <source>
        <dbReference type="ARBA" id="ARBA00022927"/>
    </source>
</evidence>
<dbReference type="AlphaFoldDB" id="A0A4S4KP99"/>
<evidence type="ECO:0000256" key="4">
    <source>
        <dbReference type="ARBA" id="ARBA00022786"/>
    </source>
</evidence>
<keyword evidence="4" id="KW-0833">Ubl conjugation pathway</keyword>
<name>A0A4S4KP99_9APHY</name>
<keyword evidence="9" id="KW-1185">Reference proteome</keyword>
<comment type="caution">
    <text evidence="8">The sequence shown here is derived from an EMBL/GenBank/DDBJ whole genome shotgun (WGS) entry which is preliminary data.</text>
</comment>
<dbReference type="GO" id="GO:0061651">
    <property type="term" value="F:Atg12 conjugating enzyme activity"/>
    <property type="evidence" value="ECO:0007669"/>
    <property type="project" value="TreeGrafter"/>
</dbReference>
<keyword evidence="3" id="KW-0808">Transferase</keyword>
<evidence type="ECO:0000313" key="9">
    <source>
        <dbReference type="Proteomes" id="UP000309038"/>
    </source>
</evidence>
<dbReference type="PANTHER" id="PTHR14957">
    <property type="entry name" value="UBIQUITIN-LIKE-CONJUGATING ENZYME ATG10"/>
    <property type="match status" value="1"/>
</dbReference>
<keyword evidence="5" id="KW-0653">Protein transport</keyword>
<keyword evidence="6" id="KW-0072">Autophagy</keyword>
<dbReference type="EMBL" id="SGPJ01000051">
    <property type="protein sequence ID" value="THH00406.1"/>
    <property type="molecule type" value="Genomic_DNA"/>
</dbReference>
<evidence type="ECO:0000256" key="3">
    <source>
        <dbReference type="ARBA" id="ARBA00022679"/>
    </source>
</evidence>
<organism evidence="8 9">
    <name type="scientific">Hermanssonia centrifuga</name>
    <dbReference type="NCBI Taxonomy" id="98765"/>
    <lineage>
        <taxon>Eukaryota</taxon>
        <taxon>Fungi</taxon>
        <taxon>Dikarya</taxon>
        <taxon>Basidiomycota</taxon>
        <taxon>Agaricomycotina</taxon>
        <taxon>Agaricomycetes</taxon>
        <taxon>Polyporales</taxon>
        <taxon>Meruliaceae</taxon>
        <taxon>Hermanssonia</taxon>
    </lineage>
</organism>
<sequence length="216" mass="24404">MTLTRLQFYTACKAFLDTGDFNPASDALFKRYSEGWSWKEHDLFPELGYLSRSVLLLGNLRDSRGYSASDYPAELLLEVEIQEDNASAEQSSEEVLTCKQYVVYSPTFQIPALYFNGVALTLAEIVRTSLFHSQALPTTVTNYAIDAPESSFAMLSQGDHPILGIPCWYLHPCHTAEMVEEIMKEAECDDPEQRWLKAWFTVLGNVVDFRTFSGDA</sequence>
<evidence type="ECO:0000256" key="7">
    <source>
        <dbReference type="ARBA" id="ARBA00029833"/>
    </source>
</evidence>
<proteinExistence type="inferred from homology"/>